<gene>
    <name evidence="11" type="ORF">OKA104_LOCUS34509</name>
</gene>
<dbReference type="SMART" id="SM00028">
    <property type="entry name" value="TPR"/>
    <property type="match status" value="12"/>
</dbReference>
<dbReference type="InterPro" id="IPR000768">
    <property type="entry name" value="ART"/>
</dbReference>
<feature type="repeat" description="TPR" evidence="8">
    <location>
        <begin position="584"/>
        <end position="617"/>
    </location>
</feature>
<dbReference type="EMBL" id="CAJOAY010004700">
    <property type="protein sequence ID" value="CAF4080110.1"/>
    <property type="molecule type" value="Genomic_DNA"/>
</dbReference>
<dbReference type="PROSITE" id="PS50293">
    <property type="entry name" value="TPR_REGION"/>
    <property type="match status" value="10"/>
</dbReference>
<feature type="repeat" description="TPR" evidence="8">
    <location>
        <begin position="836"/>
        <end position="869"/>
    </location>
</feature>
<dbReference type="InterPro" id="IPR019734">
    <property type="entry name" value="TPR_rpt"/>
</dbReference>
<dbReference type="Pfam" id="PF01129">
    <property type="entry name" value="ART"/>
    <property type="match status" value="1"/>
</dbReference>
<evidence type="ECO:0000256" key="9">
    <source>
        <dbReference type="RuleBase" id="RU361228"/>
    </source>
</evidence>
<comment type="similarity">
    <text evidence="1 9">Belongs to the Arg-specific ADP-ribosyltransferase family.</text>
</comment>
<evidence type="ECO:0000256" key="2">
    <source>
        <dbReference type="ARBA" id="ARBA00022676"/>
    </source>
</evidence>
<evidence type="ECO:0000256" key="8">
    <source>
        <dbReference type="PROSITE-ProRule" id="PRU00339"/>
    </source>
</evidence>
<feature type="repeat" description="TPR" evidence="8">
    <location>
        <begin position="458"/>
        <end position="491"/>
    </location>
</feature>
<evidence type="ECO:0000313" key="12">
    <source>
        <dbReference type="Proteomes" id="UP000663881"/>
    </source>
</evidence>
<keyword evidence="3 9" id="KW-0808">Transferase</keyword>
<feature type="repeat" description="TPR" evidence="8">
    <location>
        <begin position="500"/>
        <end position="533"/>
    </location>
</feature>
<comment type="catalytic activity">
    <reaction evidence="7 9">
        <text>L-arginyl-[protein] + NAD(+) = N(omega)-(ADP-D-ribosyl)-L-arginyl-[protein] + nicotinamide + H(+)</text>
        <dbReference type="Rhea" id="RHEA:19149"/>
        <dbReference type="Rhea" id="RHEA-COMP:10532"/>
        <dbReference type="Rhea" id="RHEA-COMP:15087"/>
        <dbReference type="ChEBI" id="CHEBI:15378"/>
        <dbReference type="ChEBI" id="CHEBI:17154"/>
        <dbReference type="ChEBI" id="CHEBI:29965"/>
        <dbReference type="ChEBI" id="CHEBI:57540"/>
        <dbReference type="ChEBI" id="CHEBI:142554"/>
        <dbReference type="EC" id="2.4.2.31"/>
    </reaction>
</comment>
<dbReference type="Proteomes" id="UP000663881">
    <property type="component" value="Unassembled WGS sequence"/>
</dbReference>
<comment type="caution">
    <text evidence="11">The sequence shown here is derived from an EMBL/GenBank/DDBJ whole genome shotgun (WGS) entry which is preliminary data.</text>
</comment>
<keyword evidence="2 9" id="KW-0328">Glycosyltransferase</keyword>
<evidence type="ECO:0000313" key="11">
    <source>
        <dbReference type="EMBL" id="CAF4080110.1"/>
    </source>
</evidence>
<dbReference type="Gene3D" id="3.90.176.10">
    <property type="entry name" value="Toxin ADP-ribosyltransferase, Chain A, domain 1"/>
    <property type="match status" value="1"/>
</dbReference>
<evidence type="ECO:0000256" key="6">
    <source>
        <dbReference type="ARBA" id="ARBA00022803"/>
    </source>
</evidence>
<dbReference type="PROSITE" id="PS50005">
    <property type="entry name" value="TPR"/>
    <property type="match status" value="11"/>
</dbReference>
<organism evidence="11 12">
    <name type="scientific">Adineta steineri</name>
    <dbReference type="NCBI Taxonomy" id="433720"/>
    <lineage>
        <taxon>Eukaryota</taxon>
        <taxon>Metazoa</taxon>
        <taxon>Spiralia</taxon>
        <taxon>Gnathifera</taxon>
        <taxon>Rotifera</taxon>
        <taxon>Eurotatoria</taxon>
        <taxon>Bdelloidea</taxon>
        <taxon>Adinetida</taxon>
        <taxon>Adinetidae</taxon>
        <taxon>Adineta</taxon>
    </lineage>
</organism>
<dbReference type="SUPFAM" id="SSF56399">
    <property type="entry name" value="ADP-ribosylation"/>
    <property type="match status" value="1"/>
</dbReference>
<evidence type="ECO:0000256" key="10">
    <source>
        <dbReference type="SAM" id="MobiDB-lite"/>
    </source>
</evidence>
<dbReference type="PRINTS" id="PR00381">
    <property type="entry name" value="KINESINLIGHT"/>
</dbReference>
<dbReference type="PANTHER" id="PTHR45641:SF1">
    <property type="entry name" value="AAA+ ATPASE DOMAIN-CONTAINING PROTEIN"/>
    <property type="match status" value="1"/>
</dbReference>
<accession>A0A819TE14</accession>
<evidence type="ECO:0000256" key="5">
    <source>
        <dbReference type="ARBA" id="ARBA00022737"/>
    </source>
</evidence>
<dbReference type="InterPro" id="IPR011990">
    <property type="entry name" value="TPR-like_helical_dom_sf"/>
</dbReference>
<dbReference type="PANTHER" id="PTHR45641">
    <property type="entry name" value="TETRATRICOPEPTIDE REPEAT PROTEIN (AFU_ORTHOLOGUE AFUA_6G03870)"/>
    <property type="match status" value="1"/>
</dbReference>
<feature type="repeat" description="TPR" evidence="8">
    <location>
        <begin position="542"/>
        <end position="575"/>
    </location>
</feature>
<sequence length="933" mass="107026">MSGSESNPKASLSSNTTITPSDTIQQRRRMVRNYSLLCLDECMDEANQEYQSLFTQLQTNTDNVDIFKQRDECIDFLTDAEENIKSFLVLENTMAQYIMPLMNDIPQLHSVYIFSNSKSQHEEWTTKWQKIKSVHTNIDDLCQVLKIGIKQFNQDSIAMSFITVNEMASTGNLNQLEPTFMYTQIFKDILLDMKHDEQAIKQFIDYCRKNNSMSPISIDRFEKNYQAQSAIWCYTSLNIYSMLNYALRTLDADIIITMGFFMCHLHQQIQQLHQQQFNTDHGEPFIVYRGQGLMKSDFEKLLKLKGGLMSFNNFLSTSTDKEVSLQFADCALAMPDTVGILFIMSIDPCLKSTPFASIKDESYFKEEDEILFSMHTVFRVSAIKQMDNKNQLYQVELQLTSDDDEQLRLLTDRIREEAGSGTGWQRLGNLLLKIDQFNKAEELYKVLLEQTSDENEKQHYYNQLGYVKDEQGDYEKAIWYYEQALEIDQKTLSSTQFSLATPYNNIGFVYDNMGEYSKALSYHEKALEIQQNTLPSNHSSLARSYNNIGAVYDSMGEYLKALLFYEKAFEIRQKSLPSNHPSLAASYNNIGLIYNKMGEYSKALSYYEKALEICQKSLPPNHSSLAIPYNNIGFVYDNMGEYSEALSFYEKALEICQKSLPSNHPSLAASYNNIGSVFHNMGEYSEALSSLEKALEIQQKTLPSNHPSLATSYNNIGLVYNNMGEYSKALSIYEKALEIFQNTLPLDHPLLATSYNNIGMMYKNMGQYLKALSIYEKAVEIWEKSLPSNHPSLAASYNNIGSVYNSMGEYSKALSIYEKALEIWEKTLPSNHPSLAASYNNIGLVYDNIGEYSKAFSYYEKAVEIWEKTLPSNHPHLATSYWSMGSVHENMNDYAKALSYLERALDILQRALPPTHSNIKDVKENIEIVKRKL</sequence>
<evidence type="ECO:0000256" key="1">
    <source>
        <dbReference type="ARBA" id="ARBA00009558"/>
    </source>
</evidence>
<reference evidence="11" key="1">
    <citation type="submission" date="2021-02" db="EMBL/GenBank/DDBJ databases">
        <authorList>
            <person name="Nowell W R."/>
        </authorList>
    </citation>
    <scope>NUCLEOTIDE SEQUENCE</scope>
</reference>
<dbReference type="EC" id="2.4.2.31" evidence="9"/>
<keyword evidence="6 8" id="KW-0802">TPR repeat</keyword>
<evidence type="ECO:0000256" key="3">
    <source>
        <dbReference type="ARBA" id="ARBA00022679"/>
    </source>
</evidence>
<keyword evidence="9" id="KW-0521">NADP</keyword>
<dbReference type="GO" id="GO:0106274">
    <property type="term" value="F:NAD+-protein-arginine ADP-ribosyltransferase activity"/>
    <property type="evidence" value="ECO:0007669"/>
    <property type="project" value="UniProtKB-EC"/>
</dbReference>
<feature type="repeat" description="TPR" evidence="8">
    <location>
        <begin position="710"/>
        <end position="743"/>
    </location>
</feature>
<evidence type="ECO:0000256" key="7">
    <source>
        <dbReference type="ARBA" id="ARBA00047597"/>
    </source>
</evidence>
<feature type="region of interest" description="Disordered" evidence="10">
    <location>
        <begin position="1"/>
        <end position="24"/>
    </location>
</feature>
<feature type="repeat" description="TPR" evidence="8">
    <location>
        <begin position="794"/>
        <end position="827"/>
    </location>
</feature>
<feature type="repeat" description="TPR" evidence="8">
    <location>
        <begin position="668"/>
        <end position="701"/>
    </location>
</feature>
<dbReference type="Pfam" id="PF13424">
    <property type="entry name" value="TPR_12"/>
    <property type="match status" value="6"/>
</dbReference>
<protein>
    <recommendedName>
        <fullName evidence="9">NAD(P)(+)--arginine ADP-ribosyltransferase</fullName>
        <ecNumber evidence="9">2.4.2.31</ecNumber>
    </recommendedName>
    <alternativeName>
        <fullName evidence="9">Mono(ADP-ribosyl)transferase</fullName>
    </alternativeName>
</protein>
<dbReference type="GO" id="GO:0016779">
    <property type="term" value="F:nucleotidyltransferase activity"/>
    <property type="evidence" value="ECO:0007669"/>
    <property type="project" value="UniProtKB-KW"/>
</dbReference>
<dbReference type="Gene3D" id="1.25.40.10">
    <property type="entry name" value="Tetratricopeptide repeat domain"/>
    <property type="match status" value="5"/>
</dbReference>
<keyword evidence="9" id="KW-0520">NAD</keyword>
<proteinExistence type="inferred from homology"/>
<keyword evidence="5" id="KW-0677">Repeat</keyword>
<dbReference type="AlphaFoldDB" id="A0A819TE14"/>
<evidence type="ECO:0000256" key="4">
    <source>
        <dbReference type="ARBA" id="ARBA00022695"/>
    </source>
</evidence>
<dbReference type="SUPFAM" id="SSF48452">
    <property type="entry name" value="TPR-like"/>
    <property type="match status" value="4"/>
</dbReference>
<dbReference type="PROSITE" id="PS51996">
    <property type="entry name" value="TR_MART"/>
    <property type="match status" value="1"/>
</dbReference>
<feature type="repeat" description="TPR" evidence="8">
    <location>
        <begin position="878"/>
        <end position="911"/>
    </location>
</feature>
<feature type="repeat" description="TPR" evidence="8">
    <location>
        <begin position="752"/>
        <end position="785"/>
    </location>
</feature>
<feature type="repeat" description="TPR" evidence="8">
    <location>
        <begin position="626"/>
        <end position="659"/>
    </location>
</feature>
<keyword evidence="4" id="KW-0548">Nucleotidyltransferase</keyword>
<name>A0A819TE14_9BILA</name>